<protein>
    <recommendedName>
        <fullName evidence="1">Heterokaryon incompatibility domain-containing protein</fullName>
    </recommendedName>
</protein>
<reference evidence="2" key="2">
    <citation type="submission" date="2020-05" db="EMBL/GenBank/DDBJ databases">
        <authorList>
            <person name="Kim H.-S."/>
            <person name="Proctor R.H."/>
            <person name="Brown D.W."/>
        </authorList>
    </citation>
    <scope>NUCLEOTIDE SEQUENCE</scope>
    <source>
        <strain evidence="2">NRRL 22465</strain>
    </source>
</reference>
<dbReference type="AlphaFoldDB" id="A0A8H4XI07"/>
<accession>A0A8H4XI07</accession>
<evidence type="ECO:0000313" key="2">
    <source>
        <dbReference type="EMBL" id="KAF4976001.1"/>
    </source>
</evidence>
<dbReference type="Proteomes" id="UP000635477">
    <property type="component" value="Unassembled WGS sequence"/>
</dbReference>
<proteinExistence type="predicted"/>
<evidence type="ECO:0000259" key="1">
    <source>
        <dbReference type="Pfam" id="PF06985"/>
    </source>
</evidence>
<dbReference type="PANTHER" id="PTHR33112">
    <property type="entry name" value="DOMAIN PROTEIN, PUTATIVE-RELATED"/>
    <property type="match status" value="1"/>
</dbReference>
<name>A0A8H4XI07_9HYPO</name>
<organism evidence="2 3">
    <name type="scientific">Fusarium zealandicum</name>
    <dbReference type="NCBI Taxonomy" id="1053134"/>
    <lineage>
        <taxon>Eukaryota</taxon>
        <taxon>Fungi</taxon>
        <taxon>Dikarya</taxon>
        <taxon>Ascomycota</taxon>
        <taxon>Pezizomycotina</taxon>
        <taxon>Sordariomycetes</taxon>
        <taxon>Hypocreomycetidae</taxon>
        <taxon>Hypocreales</taxon>
        <taxon>Nectriaceae</taxon>
        <taxon>Fusarium</taxon>
        <taxon>Fusarium staphyleae species complex</taxon>
    </lineage>
</organism>
<dbReference type="EMBL" id="JABEYC010000580">
    <property type="protein sequence ID" value="KAF4976001.1"/>
    <property type="molecule type" value="Genomic_DNA"/>
</dbReference>
<dbReference type="Pfam" id="PF06985">
    <property type="entry name" value="HET"/>
    <property type="match status" value="1"/>
</dbReference>
<dbReference type="OrthoDB" id="5347061at2759"/>
<evidence type="ECO:0000313" key="3">
    <source>
        <dbReference type="Proteomes" id="UP000635477"/>
    </source>
</evidence>
<comment type="caution">
    <text evidence="2">The sequence shown here is derived from an EMBL/GenBank/DDBJ whole genome shotgun (WGS) entry which is preliminary data.</text>
</comment>
<reference evidence="2" key="1">
    <citation type="journal article" date="2020" name="BMC Genomics">
        <title>Correction to: Identification and distribution of gene clusters required for synthesis of sphingolipid metabolism inhibitors in diverse species of the filamentous fungus Fusarium.</title>
        <authorList>
            <person name="Kim H.S."/>
            <person name="Lohmar J.M."/>
            <person name="Busman M."/>
            <person name="Brown D.W."/>
            <person name="Naumann T.A."/>
            <person name="Divon H.H."/>
            <person name="Lysoe E."/>
            <person name="Uhlig S."/>
            <person name="Proctor R.H."/>
        </authorList>
    </citation>
    <scope>NUCLEOTIDE SEQUENCE</scope>
    <source>
        <strain evidence="2">NRRL 22465</strain>
    </source>
</reference>
<dbReference type="InterPro" id="IPR010730">
    <property type="entry name" value="HET"/>
</dbReference>
<gene>
    <name evidence="2" type="ORF">FZEAL_7287</name>
</gene>
<keyword evidence="3" id="KW-1185">Reference proteome</keyword>
<sequence>MVEILAESSSQNHVGYEIHDEEGVLGMEVKDVRDLGTSEGYPKTANGLKRGEVFVLLTSNPAYLPHFKYATLSHMWGSKPSEYPQLTTKCLEDFKVLIPQDSFPVKYHDAIRISKALELDYLWIDSLCIIQDYLEDWRQEALKRADVYSNSPCNISYIFPPLVESNKEHLRDPRVERSHASYREDGTQPRIKTPGHFFPEHGCFKKVSFALEMSTMVNPAIRTYRLFDLTCETDRAITFAGIAKVVQAHTKFTYLAGILEEFAPIDHLWSISATTPLAEFYLKVGLSPSAPTWSWCSVFQALV</sequence>
<dbReference type="PANTHER" id="PTHR33112:SF8">
    <property type="entry name" value="HETEROKARYON INCOMPATIBILITY DOMAIN-CONTAINING PROTEIN"/>
    <property type="match status" value="1"/>
</dbReference>
<feature type="domain" description="Heterokaryon incompatibility" evidence="1">
    <location>
        <begin position="69"/>
        <end position="181"/>
    </location>
</feature>